<gene>
    <name evidence="3" type="ORF">DN051_14870</name>
</gene>
<organism evidence="3 4">
    <name type="scientific">Streptomyces cadmiisoli</name>
    <dbReference type="NCBI Taxonomy" id="2184053"/>
    <lineage>
        <taxon>Bacteria</taxon>
        <taxon>Bacillati</taxon>
        <taxon>Actinomycetota</taxon>
        <taxon>Actinomycetes</taxon>
        <taxon>Kitasatosporales</taxon>
        <taxon>Streptomycetaceae</taxon>
        <taxon>Streptomyces</taxon>
        <taxon>Streptomyces aurantiacus group</taxon>
    </lineage>
</organism>
<dbReference type="RefSeq" id="WP_053758704.1">
    <property type="nucleotide sequence ID" value="NZ_CBDRHE010000023.1"/>
</dbReference>
<proteinExistence type="predicted"/>
<keyword evidence="2" id="KW-0812">Transmembrane</keyword>
<evidence type="ECO:0000256" key="1">
    <source>
        <dbReference type="SAM" id="MobiDB-lite"/>
    </source>
</evidence>
<evidence type="ECO:0000313" key="4">
    <source>
        <dbReference type="Proteomes" id="UP000249616"/>
    </source>
</evidence>
<name>A0A2Z4IY96_9ACTN</name>
<accession>A0A2Z4IY96</accession>
<feature type="transmembrane region" description="Helical" evidence="2">
    <location>
        <begin position="67"/>
        <end position="85"/>
    </location>
</feature>
<feature type="compositionally biased region" description="Basic residues" evidence="1">
    <location>
        <begin position="522"/>
        <end position="531"/>
    </location>
</feature>
<keyword evidence="2" id="KW-0472">Membrane</keyword>
<protein>
    <recommendedName>
        <fullName evidence="5">TPM domain-containing protein</fullName>
    </recommendedName>
</protein>
<reference evidence="3 4" key="1">
    <citation type="journal article" date="2019" name="Int. J. Syst. Evol. Microbiol.">
        <title>Streptomyces cadmiisoli sp. nov., a novel actinomycete isolated from cadmium-contaminated soil.</title>
        <authorList>
            <person name="Li K."/>
            <person name="Tang X."/>
            <person name="Zhao J."/>
            <person name="Guo Y."/>
            <person name="Tang Y."/>
            <person name="Gao J."/>
        </authorList>
    </citation>
    <scope>NUCLEOTIDE SEQUENCE [LARGE SCALE GENOMIC DNA]</scope>
    <source>
        <strain evidence="3 4">ZFG47</strain>
    </source>
</reference>
<evidence type="ECO:0008006" key="5">
    <source>
        <dbReference type="Google" id="ProtNLM"/>
    </source>
</evidence>
<dbReference type="AlphaFoldDB" id="A0A2Z4IY96"/>
<keyword evidence="2" id="KW-1133">Transmembrane helix</keyword>
<sequence length="531" mass="54592">MTSSLIRGRPRRTGSPLCARLVQAVLGGAIAVLWLVLPAMTTDTGTRPGPGASAAVRQEDGTHTADLVLPLIAALAAVAVAAYGYTRRTRRARTRTTPGGVLPGPPPVPSLETLDRQSRLALVEADDCVRTSREELAFAEAGFPAADGEPFVRALRAAGAELSAAFRMRQRCDEGVPREESARRQALAGIVGRCAEAGRRLDAEAAGFDVARGLEQGAGTALEVAEGRFRELTGRTAAAETALAELAERYPPGATDAVVGNVEQAKDRLVFATARLNEARRAADSGAPGPAAGRLRAAEGAIAQAGVLVDGVERLARELTTAAGTVPAALTGAEAEIAGVREWLGREPGGEGRQGSSPAVPEVPVGELRARLAHADTVLASVREERTAGPYDPLDALRRIVRAVAPLTTGRAGVLPAAAALVAHSATAVADGFVTTHRAAVGATARTRLAAAEDILDDDPLAADAFAREARDLAERDVRAHGTPQTGPDAYEAGAGGAVLGGILLGDDRAVGPPASFGGPRTRARRTTNAP</sequence>
<dbReference type="EMBL" id="CP030073">
    <property type="protein sequence ID" value="AWW37775.1"/>
    <property type="molecule type" value="Genomic_DNA"/>
</dbReference>
<feature type="region of interest" description="Disordered" evidence="1">
    <location>
        <begin position="89"/>
        <end position="109"/>
    </location>
</feature>
<feature type="transmembrane region" description="Helical" evidence="2">
    <location>
        <begin position="21"/>
        <end position="40"/>
    </location>
</feature>
<evidence type="ECO:0000313" key="3">
    <source>
        <dbReference type="EMBL" id="AWW37775.1"/>
    </source>
</evidence>
<dbReference type="GeneID" id="32596517"/>
<evidence type="ECO:0000256" key="2">
    <source>
        <dbReference type="SAM" id="Phobius"/>
    </source>
</evidence>
<dbReference type="KEGG" id="scad:DN051_14870"/>
<dbReference type="Proteomes" id="UP000249616">
    <property type="component" value="Chromosome"/>
</dbReference>
<keyword evidence="4" id="KW-1185">Reference proteome</keyword>
<feature type="region of interest" description="Disordered" evidence="1">
    <location>
        <begin position="511"/>
        <end position="531"/>
    </location>
</feature>